<name>A0A8X6N4B0_NEPPI</name>
<gene>
    <name evidence="1" type="ORF">NPIL_695161</name>
</gene>
<evidence type="ECO:0000313" key="2">
    <source>
        <dbReference type="Proteomes" id="UP000887013"/>
    </source>
</evidence>
<organism evidence="1 2">
    <name type="scientific">Nephila pilipes</name>
    <name type="common">Giant wood spider</name>
    <name type="synonym">Nephila maculata</name>
    <dbReference type="NCBI Taxonomy" id="299642"/>
    <lineage>
        <taxon>Eukaryota</taxon>
        <taxon>Metazoa</taxon>
        <taxon>Ecdysozoa</taxon>
        <taxon>Arthropoda</taxon>
        <taxon>Chelicerata</taxon>
        <taxon>Arachnida</taxon>
        <taxon>Araneae</taxon>
        <taxon>Araneomorphae</taxon>
        <taxon>Entelegynae</taxon>
        <taxon>Araneoidea</taxon>
        <taxon>Nephilidae</taxon>
        <taxon>Nephila</taxon>
    </lineage>
</organism>
<dbReference type="EMBL" id="BMAW01005099">
    <property type="protein sequence ID" value="GFS92512.1"/>
    <property type="molecule type" value="Genomic_DNA"/>
</dbReference>
<sequence>MMMQCNMEQSSTISLDRWGRRTRSVDGMGIEKEMVHGSGWISVFRMNQLDHREKGSQGCLSGLMVAGGALPQETGIPGITPRYLNRTPILCPGRNGSIVLRWRAIWQTARIGMPEKDLRFSGSLKLRFAIMRGVDRAERFSSQNFPGDGRSSAVPGRFSEAGRWINSQSFQESIIPSIYMDPCGIRNRRSYF</sequence>
<keyword evidence="2" id="KW-1185">Reference proteome</keyword>
<proteinExistence type="predicted"/>
<protein>
    <submittedName>
        <fullName evidence="1">Uncharacterized protein</fullName>
    </submittedName>
</protein>
<comment type="caution">
    <text evidence="1">The sequence shown here is derived from an EMBL/GenBank/DDBJ whole genome shotgun (WGS) entry which is preliminary data.</text>
</comment>
<evidence type="ECO:0000313" key="1">
    <source>
        <dbReference type="EMBL" id="GFS92512.1"/>
    </source>
</evidence>
<reference evidence="1" key="1">
    <citation type="submission" date="2020-08" db="EMBL/GenBank/DDBJ databases">
        <title>Multicomponent nature underlies the extraordinary mechanical properties of spider dragline silk.</title>
        <authorList>
            <person name="Kono N."/>
            <person name="Nakamura H."/>
            <person name="Mori M."/>
            <person name="Yoshida Y."/>
            <person name="Ohtoshi R."/>
            <person name="Malay A.D."/>
            <person name="Moran D.A.P."/>
            <person name="Tomita M."/>
            <person name="Numata K."/>
            <person name="Arakawa K."/>
        </authorList>
    </citation>
    <scope>NUCLEOTIDE SEQUENCE</scope>
</reference>
<dbReference type="AlphaFoldDB" id="A0A8X6N4B0"/>
<accession>A0A8X6N4B0</accession>
<dbReference type="Proteomes" id="UP000887013">
    <property type="component" value="Unassembled WGS sequence"/>
</dbReference>